<evidence type="ECO:0000313" key="10">
    <source>
        <dbReference type="Ensembl" id="ENSPMGP00000006690.1"/>
    </source>
</evidence>
<dbReference type="Gene3D" id="3.50.50.60">
    <property type="entry name" value="FAD/NAD(P)-binding domain"/>
    <property type="match status" value="2"/>
</dbReference>
<evidence type="ECO:0000256" key="6">
    <source>
        <dbReference type="ARBA" id="ARBA00023002"/>
    </source>
</evidence>
<reference evidence="10" key="1">
    <citation type="submission" date="2025-08" db="UniProtKB">
        <authorList>
            <consortium name="Ensembl"/>
        </authorList>
    </citation>
    <scope>IDENTIFICATION</scope>
</reference>
<dbReference type="Proteomes" id="UP000261520">
    <property type="component" value="Unplaced"/>
</dbReference>
<keyword evidence="3" id="KW-0001">2Fe-2S</keyword>
<keyword evidence="11" id="KW-1185">Reference proteome</keyword>
<sequence length="455" mass="50853">MMEVEVGGYTVLLTRTGGRYSALENQCTHYGAPLSKVISGTKVRCPWHGSCFNTHTGDIEEYPGMDSLPCHKVKIQNSKVYVSINKKRIKHMGVAEPGNPHTVLLIGGATSLSCAETLRQENYGGRIIMVSRDYLLPYDKTRLSKVMNVQSESILLRGMEFYQKYDIEVWLKKEKTVQFDDGAVQSYDQLLISTGCAKILDVPGMNLKNVLMLETPEDARQIHAVCEGSRVILVGTSFVMEVASYMLNKASDITVIGSSDMPYQNTLGKEIGKITLTMLADKGVKFHMNEFVTEIRGANGTVNPNSEWLRGTEIKMDHKKFVIVDKYMKTNVPDVFCGGDVCTFPLNMAKEKQVNIGHWQMAQAHKIIALNMLGRQTELKSIPYYWTVLLGRTMRYAYGEGYTEIIIKGKVEDRKFLGLYIDEKVIAAVSLNFDPAVSAVAERLLSGRAITKIEA</sequence>
<keyword evidence="8" id="KW-0411">Iron-sulfur</keyword>
<evidence type="ECO:0000256" key="8">
    <source>
        <dbReference type="ARBA" id="ARBA00023014"/>
    </source>
</evidence>
<dbReference type="GO" id="GO:0016651">
    <property type="term" value="F:oxidoreductase activity, acting on NAD(P)H"/>
    <property type="evidence" value="ECO:0007669"/>
    <property type="project" value="TreeGrafter"/>
</dbReference>
<dbReference type="GO" id="GO:0046872">
    <property type="term" value="F:metal ion binding"/>
    <property type="evidence" value="ECO:0007669"/>
    <property type="project" value="UniProtKB-KW"/>
</dbReference>
<dbReference type="SUPFAM" id="SSF55424">
    <property type="entry name" value="FAD/NAD-linked reductases, dimerisation (C-terminal) domain"/>
    <property type="match status" value="1"/>
</dbReference>
<dbReference type="InterPro" id="IPR017941">
    <property type="entry name" value="Rieske_2Fe-2S"/>
</dbReference>
<keyword evidence="7" id="KW-0408">Iron</keyword>
<dbReference type="GO" id="GO:0005737">
    <property type="term" value="C:cytoplasm"/>
    <property type="evidence" value="ECO:0007669"/>
    <property type="project" value="TreeGrafter"/>
</dbReference>
<organism evidence="10 11">
    <name type="scientific">Periophthalmus magnuspinnatus</name>
    <dbReference type="NCBI Taxonomy" id="409849"/>
    <lineage>
        <taxon>Eukaryota</taxon>
        <taxon>Metazoa</taxon>
        <taxon>Chordata</taxon>
        <taxon>Craniata</taxon>
        <taxon>Vertebrata</taxon>
        <taxon>Euteleostomi</taxon>
        <taxon>Actinopterygii</taxon>
        <taxon>Neopterygii</taxon>
        <taxon>Teleostei</taxon>
        <taxon>Neoteleostei</taxon>
        <taxon>Acanthomorphata</taxon>
        <taxon>Gobiaria</taxon>
        <taxon>Gobiiformes</taxon>
        <taxon>Gobioidei</taxon>
        <taxon>Gobiidae</taxon>
        <taxon>Oxudercinae</taxon>
        <taxon>Periophthalmus</taxon>
    </lineage>
</organism>
<protein>
    <recommendedName>
        <fullName evidence="9">Rieske domain-containing protein</fullName>
    </recommendedName>
</protein>
<dbReference type="InterPro" id="IPR023753">
    <property type="entry name" value="FAD/NAD-binding_dom"/>
</dbReference>
<evidence type="ECO:0000256" key="3">
    <source>
        <dbReference type="ARBA" id="ARBA00022714"/>
    </source>
</evidence>
<dbReference type="SUPFAM" id="SSF51905">
    <property type="entry name" value="FAD/NAD(P)-binding domain"/>
    <property type="match status" value="2"/>
</dbReference>
<dbReference type="InterPro" id="IPR050446">
    <property type="entry name" value="FAD-oxidoreductase/Apoptosis"/>
</dbReference>
<evidence type="ECO:0000256" key="5">
    <source>
        <dbReference type="ARBA" id="ARBA00022827"/>
    </source>
</evidence>
<dbReference type="GO" id="GO:0051537">
    <property type="term" value="F:2 iron, 2 sulfur cluster binding"/>
    <property type="evidence" value="ECO:0007669"/>
    <property type="project" value="UniProtKB-KW"/>
</dbReference>
<keyword evidence="5" id="KW-0274">FAD</keyword>
<keyword evidence="4" id="KW-0479">Metal-binding</keyword>
<proteinExistence type="inferred from homology"/>
<evidence type="ECO:0000259" key="9">
    <source>
        <dbReference type="PROSITE" id="PS51296"/>
    </source>
</evidence>
<dbReference type="Pfam" id="PF07992">
    <property type="entry name" value="Pyr_redox_2"/>
    <property type="match status" value="2"/>
</dbReference>
<evidence type="ECO:0000313" key="11">
    <source>
        <dbReference type="Proteomes" id="UP000261520"/>
    </source>
</evidence>
<dbReference type="Gene3D" id="2.102.10.10">
    <property type="entry name" value="Rieske [2Fe-2S] iron-sulphur domain"/>
    <property type="match status" value="1"/>
</dbReference>
<feature type="domain" description="Rieske" evidence="9">
    <location>
        <begin position="1"/>
        <end position="82"/>
    </location>
</feature>
<dbReference type="Ensembl" id="ENSPMGT00000007117.1">
    <property type="protein sequence ID" value="ENSPMGP00000006690.1"/>
    <property type="gene ID" value="ENSPMGG00000005585.1"/>
</dbReference>
<dbReference type="STRING" id="409849.ENSPMGP00000006690"/>
<evidence type="ECO:0000256" key="7">
    <source>
        <dbReference type="ARBA" id="ARBA00023004"/>
    </source>
</evidence>
<name>A0A3B3ZQ92_9GOBI</name>
<comment type="similarity">
    <text evidence="1">Belongs to the FAD-dependent oxidoreductase family.</text>
</comment>
<dbReference type="Pfam" id="PF00355">
    <property type="entry name" value="Rieske"/>
    <property type="match status" value="1"/>
</dbReference>
<dbReference type="PANTHER" id="PTHR43557">
    <property type="entry name" value="APOPTOSIS-INDUCING FACTOR 1"/>
    <property type="match status" value="1"/>
</dbReference>
<dbReference type="InterPro" id="IPR036922">
    <property type="entry name" value="Rieske_2Fe-2S_sf"/>
</dbReference>
<keyword evidence="2" id="KW-0285">Flavoprotein</keyword>
<reference evidence="10" key="2">
    <citation type="submission" date="2025-09" db="UniProtKB">
        <authorList>
            <consortium name="Ensembl"/>
        </authorList>
    </citation>
    <scope>IDENTIFICATION</scope>
</reference>
<dbReference type="PROSITE" id="PS51296">
    <property type="entry name" value="RIESKE"/>
    <property type="match status" value="1"/>
</dbReference>
<evidence type="ECO:0000256" key="4">
    <source>
        <dbReference type="ARBA" id="ARBA00022723"/>
    </source>
</evidence>
<dbReference type="AlphaFoldDB" id="A0A3B3ZQ92"/>
<dbReference type="InterPro" id="IPR036188">
    <property type="entry name" value="FAD/NAD-bd_sf"/>
</dbReference>
<dbReference type="PANTHER" id="PTHR43557:SF9">
    <property type="entry name" value="APOPTOSIS-INDUCING FACTOR 3-LIKE"/>
    <property type="match status" value="1"/>
</dbReference>
<evidence type="ECO:0000256" key="1">
    <source>
        <dbReference type="ARBA" id="ARBA00006442"/>
    </source>
</evidence>
<keyword evidence="6" id="KW-0560">Oxidoreductase</keyword>
<accession>A0A3B3ZQ92</accession>
<evidence type="ECO:0000256" key="2">
    <source>
        <dbReference type="ARBA" id="ARBA00022630"/>
    </source>
</evidence>
<dbReference type="SUPFAM" id="SSF50022">
    <property type="entry name" value="ISP domain"/>
    <property type="match status" value="1"/>
</dbReference>
<dbReference type="InterPro" id="IPR016156">
    <property type="entry name" value="FAD/NAD-linked_Rdtase_dimer_sf"/>
</dbReference>
<dbReference type="CDD" id="cd03478">
    <property type="entry name" value="Rieske_AIFL_N"/>
    <property type="match status" value="1"/>
</dbReference>